<organism evidence="2 3">
    <name type="scientific">Liparis tanakae</name>
    <name type="common">Tanaka's snailfish</name>
    <dbReference type="NCBI Taxonomy" id="230148"/>
    <lineage>
        <taxon>Eukaryota</taxon>
        <taxon>Metazoa</taxon>
        <taxon>Chordata</taxon>
        <taxon>Craniata</taxon>
        <taxon>Vertebrata</taxon>
        <taxon>Euteleostomi</taxon>
        <taxon>Actinopterygii</taxon>
        <taxon>Neopterygii</taxon>
        <taxon>Teleostei</taxon>
        <taxon>Neoteleostei</taxon>
        <taxon>Acanthomorphata</taxon>
        <taxon>Eupercaria</taxon>
        <taxon>Perciformes</taxon>
        <taxon>Cottioidei</taxon>
        <taxon>Cottales</taxon>
        <taxon>Liparidae</taxon>
        <taxon>Liparis</taxon>
    </lineage>
</organism>
<dbReference type="AlphaFoldDB" id="A0A4Z2FW00"/>
<evidence type="ECO:0000313" key="2">
    <source>
        <dbReference type="EMBL" id="TNN45438.1"/>
    </source>
</evidence>
<dbReference type="Proteomes" id="UP000314294">
    <property type="component" value="Unassembled WGS sequence"/>
</dbReference>
<sequence length="149" mass="15058">MEAQSRRLTWRIGGRLLLGGEDGGLLVLGGPTWSWPRSLSAAQPCSGPRSRPVTQAWSGPPWALSRPGIHTCSWGRSRPGAQASGPRSLAELHPWSGGWGGSPPASGPCGHASFPASLGGSLAVGGAVDPGSAPLAGPPDDITEQLAVG</sequence>
<name>A0A4Z2FW00_9TELE</name>
<feature type="compositionally biased region" description="Low complexity" evidence="1">
    <location>
        <begin position="102"/>
        <end position="127"/>
    </location>
</feature>
<comment type="caution">
    <text evidence="2">The sequence shown here is derived from an EMBL/GenBank/DDBJ whole genome shotgun (WGS) entry which is preliminary data.</text>
</comment>
<proteinExistence type="predicted"/>
<dbReference type="EMBL" id="SRLO01000847">
    <property type="protein sequence ID" value="TNN45438.1"/>
    <property type="molecule type" value="Genomic_DNA"/>
</dbReference>
<reference evidence="2 3" key="1">
    <citation type="submission" date="2019-03" db="EMBL/GenBank/DDBJ databases">
        <title>First draft genome of Liparis tanakae, snailfish: a comprehensive survey of snailfish specific genes.</title>
        <authorList>
            <person name="Kim W."/>
            <person name="Song I."/>
            <person name="Jeong J.-H."/>
            <person name="Kim D."/>
            <person name="Kim S."/>
            <person name="Ryu S."/>
            <person name="Song J.Y."/>
            <person name="Lee S.K."/>
        </authorList>
    </citation>
    <scope>NUCLEOTIDE SEQUENCE [LARGE SCALE GENOMIC DNA]</scope>
    <source>
        <tissue evidence="2">Muscle</tissue>
    </source>
</reference>
<evidence type="ECO:0000313" key="3">
    <source>
        <dbReference type="Proteomes" id="UP000314294"/>
    </source>
</evidence>
<accession>A0A4Z2FW00</accession>
<feature type="region of interest" description="Disordered" evidence="1">
    <location>
        <begin position="39"/>
        <end position="59"/>
    </location>
</feature>
<protein>
    <submittedName>
        <fullName evidence="2">Uncharacterized protein</fullName>
    </submittedName>
</protein>
<keyword evidence="3" id="KW-1185">Reference proteome</keyword>
<feature type="region of interest" description="Disordered" evidence="1">
    <location>
        <begin position="73"/>
        <end position="149"/>
    </location>
</feature>
<evidence type="ECO:0000256" key="1">
    <source>
        <dbReference type="SAM" id="MobiDB-lite"/>
    </source>
</evidence>
<gene>
    <name evidence="2" type="ORF">EYF80_044384</name>
</gene>